<protein>
    <submittedName>
        <fullName evidence="1">Uncharacterized protein</fullName>
    </submittedName>
</protein>
<proteinExistence type="predicted"/>
<dbReference type="Proteomes" id="UP000824881">
    <property type="component" value="Unassembled WGS sequence"/>
</dbReference>
<reference evidence="1 2" key="1">
    <citation type="journal article" date="2021" name="Appl. Environ. Microbiol.">
        <title>Genetic linkage and physical mapping for an oyster mushroom Pleurotus cornucopiae and QTL analysis for the trait cap color.</title>
        <authorList>
            <person name="Zhang Y."/>
            <person name="Gao W."/>
            <person name="Sonnenberg A."/>
            <person name="Chen Q."/>
            <person name="Zhang J."/>
            <person name="Huang C."/>
        </authorList>
    </citation>
    <scope>NUCLEOTIDE SEQUENCE [LARGE SCALE GENOMIC DNA]</scope>
    <source>
        <strain evidence="1">CCMSSC00406</strain>
    </source>
</reference>
<comment type="caution">
    <text evidence="1">The sequence shown here is derived from an EMBL/GenBank/DDBJ whole genome shotgun (WGS) entry which is preliminary data.</text>
</comment>
<sequence>MVNSGSTYIFVNEKAGTVADLSGGDNKSIIGYENHNGDNQKWHAEQQGENFTFKNVATGQYLGIEGEPGENTPVVVVDHPFEWHVTQDDESWRLWVPGTKYNMDLSDHGNPAPGTPVTLWGKWAAGRNQCWRLQDGDCNSPTDGRRWANRVA</sequence>
<evidence type="ECO:0000313" key="1">
    <source>
        <dbReference type="EMBL" id="KAG9224018.1"/>
    </source>
</evidence>
<gene>
    <name evidence="1" type="ORF">CCMSSC00406_0004366</name>
</gene>
<name>A0ACB7J0E8_PLECO</name>
<organism evidence="1 2">
    <name type="scientific">Pleurotus cornucopiae</name>
    <name type="common">Cornucopia mushroom</name>
    <dbReference type="NCBI Taxonomy" id="5321"/>
    <lineage>
        <taxon>Eukaryota</taxon>
        <taxon>Fungi</taxon>
        <taxon>Dikarya</taxon>
        <taxon>Basidiomycota</taxon>
        <taxon>Agaricomycotina</taxon>
        <taxon>Agaricomycetes</taxon>
        <taxon>Agaricomycetidae</taxon>
        <taxon>Agaricales</taxon>
        <taxon>Pleurotineae</taxon>
        <taxon>Pleurotaceae</taxon>
        <taxon>Pleurotus</taxon>
    </lineage>
</organism>
<evidence type="ECO:0000313" key="2">
    <source>
        <dbReference type="Proteomes" id="UP000824881"/>
    </source>
</evidence>
<dbReference type="EMBL" id="WQMT02000004">
    <property type="protein sequence ID" value="KAG9224018.1"/>
    <property type="molecule type" value="Genomic_DNA"/>
</dbReference>
<accession>A0ACB7J0E8</accession>
<keyword evidence="2" id="KW-1185">Reference proteome</keyword>